<dbReference type="Proteomes" id="UP000070422">
    <property type="component" value="Unassembled WGS sequence"/>
</dbReference>
<proteinExistence type="predicted"/>
<dbReference type="STRING" id="87541.AWM71_02005"/>
<evidence type="ECO:0000256" key="2">
    <source>
        <dbReference type="ARBA" id="ARBA00022679"/>
    </source>
</evidence>
<protein>
    <submittedName>
        <fullName evidence="4">Glycosyltransferase, group 2 family protein</fullName>
    </submittedName>
</protein>
<dbReference type="EMBL" id="LSCQ01000020">
    <property type="protein sequence ID" value="KXB37740.1"/>
    <property type="molecule type" value="Genomic_DNA"/>
</dbReference>
<name>A0A133Y3G1_9LACT</name>
<dbReference type="SUPFAM" id="SSF53448">
    <property type="entry name" value="Nucleotide-diphospho-sugar transferases"/>
    <property type="match status" value="1"/>
</dbReference>
<evidence type="ECO:0000313" key="4">
    <source>
        <dbReference type="EMBL" id="KXB37740.1"/>
    </source>
</evidence>
<dbReference type="CDD" id="cd00761">
    <property type="entry name" value="Glyco_tranf_GTA_type"/>
    <property type="match status" value="1"/>
</dbReference>
<dbReference type="PATRIC" id="fig|87541.4.peg.459"/>
<dbReference type="PANTHER" id="PTHR22916:SF51">
    <property type="entry name" value="GLYCOSYLTRANSFERASE EPSH-RELATED"/>
    <property type="match status" value="1"/>
</dbReference>
<dbReference type="PANTHER" id="PTHR22916">
    <property type="entry name" value="GLYCOSYLTRANSFERASE"/>
    <property type="match status" value="1"/>
</dbReference>
<organism evidence="4 5">
    <name type="scientific">Aerococcus christensenii</name>
    <dbReference type="NCBI Taxonomy" id="87541"/>
    <lineage>
        <taxon>Bacteria</taxon>
        <taxon>Bacillati</taxon>
        <taxon>Bacillota</taxon>
        <taxon>Bacilli</taxon>
        <taxon>Lactobacillales</taxon>
        <taxon>Aerococcaceae</taxon>
        <taxon>Aerococcus</taxon>
    </lineage>
</organism>
<accession>A0A133Y3G1</accession>
<evidence type="ECO:0000313" key="5">
    <source>
        <dbReference type="Proteomes" id="UP000070422"/>
    </source>
</evidence>
<keyword evidence="2 4" id="KW-0808">Transferase</keyword>
<gene>
    <name evidence="4" type="ORF">HMPREF3187_00457</name>
</gene>
<dbReference type="InterPro" id="IPR001173">
    <property type="entry name" value="Glyco_trans_2-like"/>
</dbReference>
<dbReference type="Pfam" id="PF00535">
    <property type="entry name" value="Glycos_transf_2"/>
    <property type="match status" value="1"/>
</dbReference>
<keyword evidence="1" id="KW-0328">Glycosyltransferase</keyword>
<dbReference type="AlphaFoldDB" id="A0A133Y3G1"/>
<sequence length="325" mass="38090">MVFRREKGMISVIMPVYNVESTLERAVQSVLEQTYSDFELLLVDDGSTDRSGRLCDELGQKDARIRVFHKPNGGLSSARNYGIQEAKREFLAFIDSDDYYEKDIFESFERERSEQTDLFVFNIKRVNGQEEFPLKSCSLQDMDRESALKALFHYSGAEFYAWNKIYRRDLFAGVEYPEGHLYEDVYTTYSYLKKCQQVTISDHYGYYYIQNPTSIVSSSFSEKQYDNVWQRLKLLEDVEVTFPNLVNEAVNKVVDGYLSTGFKLSQSIPDDLTAEYLTLLRQQIQKTRLRYGHQVSIPWQKRLALRILDFNSNIYGFLYKTYLGK</sequence>
<evidence type="ECO:0000256" key="1">
    <source>
        <dbReference type="ARBA" id="ARBA00022676"/>
    </source>
</evidence>
<comment type="caution">
    <text evidence="4">The sequence shown here is derived from an EMBL/GenBank/DDBJ whole genome shotgun (WGS) entry which is preliminary data.</text>
</comment>
<reference evidence="4 5" key="1">
    <citation type="submission" date="2016-01" db="EMBL/GenBank/DDBJ databases">
        <authorList>
            <person name="Oliw E.H."/>
        </authorList>
    </citation>
    <scope>NUCLEOTIDE SEQUENCE [LARGE SCALE GENOMIC DNA]</scope>
    <source>
        <strain evidence="4 5">KA00635</strain>
    </source>
</reference>
<feature type="domain" description="Glycosyltransferase 2-like" evidence="3">
    <location>
        <begin position="11"/>
        <end position="171"/>
    </location>
</feature>
<evidence type="ECO:0000259" key="3">
    <source>
        <dbReference type="Pfam" id="PF00535"/>
    </source>
</evidence>
<dbReference type="InterPro" id="IPR029044">
    <property type="entry name" value="Nucleotide-diphossugar_trans"/>
</dbReference>
<dbReference type="OrthoDB" id="396512at2"/>
<dbReference type="Gene3D" id="3.90.550.10">
    <property type="entry name" value="Spore Coat Polysaccharide Biosynthesis Protein SpsA, Chain A"/>
    <property type="match status" value="1"/>
</dbReference>
<dbReference type="GO" id="GO:0016757">
    <property type="term" value="F:glycosyltransferase activity"/>
    <property type="evidence" value="ECO:0007669"/>
    <property type="project" value="UniProtKB-KW"/>
</dbReference>